<evidence type="ECO:0000313" key="2">
    <source>
        <dbReference type="EMBL" id="KGN37978.1"/>
    </source>
</evidence>
<comment type="caution">
    <text evidence="2">The sequence shown here is derived from an EMBL/GenBank/DDBJ whole genome shotgun (WGS) entry which is preliminary data.</text>
</comment>
<dbReference type="OrthoDB" id="4871101at2"/>
<organism evidence="2 3">
    <name type="scientific">Knoellia subterranea KCTC 19937</name>
    <dbReference type="NCBI Taxonomy" id="1385521"/>
    <lineage>
        <taxon>Bacteria</taxon>
        <taxon>Bacillati</taxon>
        <taxon>Actinomycetota</taxon>
        <taxon>Actinomycetes</taxon>
        <taxon>Micrococcales</taxon>
        <taxon>Intrasporangiaceae</taxon>
        <taxon>Knoellia</taxon>
    </lineage>
</organism>
<evidence type="ECO:0000256" key="1">
    <source>
        <dbReference type="SAM" id="MobiDB-lite"/>
    </source>
</evidence>
<proteinExistence type="predicted"/>
<gene>
    <name evidence="2" type="ORF">N803_13020</name>
</gene>
<protein>
    <submittedName>
        <fullName evidence="2">Uncharacterized protein</fullName>
    </submittedName>
</protein>
<name>A0A0A0JLJ1_9MICO</name>
<sequence length="153" mass="15245">MGFLDKAKQAATDFAAANPDLIGGLSGSPASGQSDRLLRDLGALTYLNAQGRPGPDAEYQRIMGELRTLEASGRLNLTLTSAHTAPGAPPPPPGAVRREYEAGQAATPPAPTPPAAPQAQPQAAPQAAPDPSGPTGVDGGAGTGAPPPPPSWS</sequence>
<keyword evidence="3" id="KW-1185">Reference proteome</keyword>
<feature type="compositionally biased region" description="Low complexity" evidence="1">
    <location>
        <begin position="117"/>
        <end position="135"/>
    </location>
</feature>
<feature type="region of interest" description="Disordered" evidence="1">
    <location>
        <begin position="79"/>
        <end position="153"/>
    </location>
</feature>
<dbReference type="EMBL" id="AVPK01000004">
    <property type="protein sequence ID" value="KGN37978.1"/>
    <property type="molecule type" value="Genomic_DNA"/>
</dbReference>
<dbReference type="Proteomes" id="UP000030011">
    <property type="component" value="Unassembled WGS sequence"/>
</dbReference>
<dbReference type="RefSeq" id="WP_035904376.1">
    <property type="nucleotide sequence ID" value="NZ_AVPK01000004.1"/>
</dbReference>
<dbReference type="eggNOG" id="ENOG502ZNUA">
    <property type="taxonomic scope" value="Bacteria"/>
</dbReference>
<accession>A0A0A0JLJ1</accession>
<evidence type="ECO:0000313" key="3">
    <source>
        <dbReference type="Proteomes" id="UP000030011"/>
    </source>
</evidence>
<dbReference type="AlphaFoldDB" id="A0A0A0JLJ1"/>
<reference evidence="2 3" key="1">
    <citation type="submission" date="2013-08" db="EMBL/GenBank/DDBJ databases">
        <title>The genome sequence of Knoellia subterranea.</title>
        <authorList>
            <person name="Zhu W."/>
            <person name="Wang G."/>
        </authorList>
    </citation>
    <scope>NUCLEOTIDE SEQUENCE [LARGE SCALE GENOMIC DNA]</scope>
    <source>
        <strain evidence="2 3">KCTC 19937</strain>
    </source>
</reference>